<dbReference type="AlphaFoldDB" id="A0A3B0CAL3"/>
<sequence length="199" mass="22593">MNQKFFLYKKLLPFYCLLFCAFLCTKAQEAVPFALRLNLGNTLLSQAIIFLGSNILNQKVDTYSSQVNTPYNGPANNNSLWMEYNKAHTENTNKIKEPSSRYGTDILQKNIVVRVNLTTNETSPKTLNTKGIGAGYYRIANVLANPKNTNRFVEPPNSYGLSASYSINPENSWRHICLKGLKTWNSALISYLFQTERFV</sequence>
<protein>
    <submittedName>
        <fullName evidence="2">Uncharacterized protein</fullName>
    </submittedName>
</protein>
<evidence type="ECO:0000256" key="1">
    <source>
        <dbReference type="SAM" id="SignalP"/>
    </source>
</evidence>
<evidence type="ECO:0000313" key="3">
    <source>
        <dbReference type="Proteomes" id="UP000276603"/>
    </source>
</evidence>
<comment type="caution">
    <text evidence="2">The sequence shown here is derived from an EMBL/GenBank/DDBJ whole genome shotgun (WGS) entry which is preliminary data.</text>
</comment>
<dbReference type="EMBL" id="RBCJ01000001">
    <property type="protein sequence ID" value="RKN82803.1"/>
    <property type="molecule type" value="Genomic_DNA"/>
</dbReference>
<feature type="signal peptide" evidence="1">
    <location>
        <begin position="1"/>
        <end position="29"/>
    </location>
</feature>
<gene>
    <name evidence="2" type="ORF">D7Z94_02885</name>
</gene>
<organism evidence="2 3">
    <name type="scientific">Ulvibacterium marinum</name>
    <dbReference type="NCBI Taxonomy" id="2419782"/>
    <lineage>
        <taxon>Bacteria</taxon>
        <taxon>Pseudomonadati</taxon>
        <taxon>Bacteroidota</taxon>
        <taxon>Flavobacteriia</taxon>
        <taxon>Flavobacteriales</taxon>
        <taxon>Flavobacteriaceae</taxon>
        <taxon>Ulvibacterium</taxon>
    </lineage>
</organism>
<evidence type="ECO:0000313" key="2">
    <source>
        <dbReference type="EMBL" id="RKN82803.1"/>
    </source>
</evidence>
<keyword evidence="3" id="KW-1185">Reference proteome</keyword>
<keyword evidence="1" id="KW-0732">Signal</keyword>
<accession>A0A3B0CAL3</accession>
<dbReference type="Proteomes" id="UP000276603">
    <property type="component" value="Unassembled WGS sequence"/>
</dbReference>
<proteinExistence type="predicted"/>
<name>A0A3B0CAL3_9FLAO</name>
<feature type="chain" id="PRO_5017359571" evidence="1">
    <location>
        <begin position="30"/>
        <end position="199"/>
    </location>
</feature>
<reference evidence="2 3" key="1">
    <citation type="submission" date="2018-10" db="EMBL/GenBank/DDBJ databases">
        <title>Ulvibacterium marinum gen. nov., sp. nov., a novel marine bacterium of the family Flavobacteriaceae, isolated from a culture of the green alga Ulva prolifera.</title>
        <authorList>
            <person name="Zhang Z."/>
        </authorList>
    </citation>
    <scope>NUCLEOTIDE SEQUENCE [LARGE SCALE GENOMIC DNA]</scope>
    <source>
        <strain evidence="2 3">CCMM003</strain>
    </source>
</reference>